<dbReference type="Proteomes" id="UP000187439">
    <property type="component" value="Unassembled WGS sequence"/>
</dbReference>
<name>A0A1R0Y6X7_9BACL</name>
<organism evidence="1 2">
    <name type="scientific">Paenibacillus odorifer</name>
    <dbReference type="NCBI Taxonomy" id="189426"/>
    <lineage>
        <taxon>Bacteria</taxon>
        <taxon>Bacillati</taxon>
        <taxon>Bacillota</taxon>
        <taxon>Bacilli</taxon>
        <taxon>Bacillales</taxon>
        <taxon>Paenibacillaceae</taxon>
        <taxon>Paenibacillus</taxon>
    </lineage>
</organism>
<accession>A0A1R0Y6X7</accession>
<dbReference type="EMBL" id="MPTC01000003">
    <property type="protein sequence ID" value="OMD43032.1"/>
    <property type="molecule type" value="Genomic_DNA"/>
</dbReference>
<reference evidence="1 2" key="1">
    <citation type="submission" date="2016-10" db="EMBL/GenBank/DDBJ databases">
        <title>Paenibacillus species isolates.</title>
        <authorList>
            <person name="Beno S.M."/>
        </authorList>
    </citation>
    <scope>NUCLEOTIDE SEQUENCE [LARGE SCALE GENOMIC DNA]</scope>
    <source>
        <strain evidence="1 2">FSL H7-0710</strain>
    </source>
</reference>
<sequence>MSLTTVIGKIDKFLISCGFANPQINGNGYYFYTINNVKIYFYPSNDGVRISVIPTARKYNIAGTKRIEVDGVGLLEIEVNPQLSNPRMNIYLSEHHLSIDRLNNTTSYMLSCVDDIYGKFENNIR</sequence>
<proteinExistence type="predicted"/>
<comment type="caution">
    <text evidence="1">The sequence shown here is derived from an EMBL/GenBank/DDBJ whole genome shotgun (WGS) entry which is preliminary data.</text>
</comment>
<dbReference type="OrthoDB" id="9870601at2"/>
<dbReference type="AlphaFoldDB" id="A0A1R0Y6X7"/>
<evidence type="ECO:0000313" key="1">
    <source>
        <dbReference type="EMBL" id="OMD43032.1"/>
    </source>
</evidence>
<protein>
    <submittedName>
        <fullName evidence="1">Uncharacterized protein</fullName>
    </submittedName>
</protein>
<dbReference type="RefSeq" id="WP_076117701.1">
    <property type="nucleotide sequence ID" value="NZ_MPTC01000003.1"/>
</dbReference>
<evidence type="ECO:0000313" key="2">
    <source>
        <dbReference type="Proteomes" id="UP000187439"/>
    </source>
</evidence>
<gene>
    <name evidence="1" type="ORF">BSK52_05905</name>
</gene>